<sequence>MGCFSSKQASPVSEPVPMAKPINDADKDPIAKLLTPRRKSLPSPPRAQARLSKEEDPITNASPKPSSPITASKGKRAASPPSKTRPTGATTNYASTNDALLQSQLAAISTLDPPCDPPTHHQHHAPSVDPAPSSTSYSAEVHHLHPAAASTSHSNSHSASYGGGHSSYSGGHSSYSGGNHSSSYTSGGGGGDSGGYSSTSYSGGDSGGGGGGGGDSGGGGY</sequence>
<evidence type="ECO:0000256" key="1">
    <source>
        <dbReference type="SAM" id="MobiDB-lite"/>
    </source>
</evidence>
<feature type="region of interest" description="Disordered" evidence="1">
    <location>
        <begin position="1"/>
        <end position="221"/>
    </location>
</feature>
<name>A0A6A6QHI9_9PEZI</name>
<gene>
    <name evidence="2" type="ORF">BU16DRAFT_125184</name>
</gene>
<dbReference type="AlphaFoldDB" id="A0A6A6QHI9"/>
<organism evidence="2 3">
    <name type="scientific">Lophium mytilinum</name>
    <dbReference type="NCBI Taxonomy" id="390894"/>
    <lineage>
        <taxon>Eukaryota</taxon>
        <taxon>Fungi</taxon>
        <taxon>Dikarya</taxon>
        <taxon>Ascomycota</taxon>
        <taxon>Pezizomycotina</taxon>
        <taxon>Dothideomycetes</taxon>
        <taxon>Pleosporomycetidae</taxon>
        <taxon>Mytilinidiales</taxon>
        <taxon>Mytilinidiaceae</taxon>
        <taxon>Lophium</taxon>
    </lineage>
</organism>
<evidence type="ECO:0000313" key="3">
    <source>
        <dbReference type="Proteomes" id="UP000799750"/>
    </source>
</evidence>
<protein>
    <submittedName>
        <fullName evidence="2">Uncharacterized protein</fullName>
    </submittedName>
</protein>
<feature type="compositionally biased region" description="Polar residues" evidence="1">
    <location>
        <begin position="59"/>
        <end position="70"/>
    </location>
</feature>
<dbReference type="EMBL" id="MU004195">
    <property type="protein sequence ID" value="KAF2491672.1"/>
    <property type="molecule type" value="Genomic_DNA"/>
</dbReference>
<accession>A0A6A6QHI9</accession>
<feature type="compositionally biased region" description="Low complexity" evidence="1">
    <location>
        <begin position="148"/>
        <end position="185"/>
    </location>
</feature>
<proteinExistence type="predicted"/>
<evidence type="ECO:0000313" key="2">
    <source>
        <dbReference type="EMBL" id="KAF2491672.1"/>
    </source>
</evidence>
<feature type="compositionally biased region" description="Polar residues" evidence="1">
    <location>
        <begin position="81"/>
        <end position="107"/>
    </location>
</feature>
<feature type="compositionally biased region" description="Polar residues" evidence="1">
    <location>
        <begin position="1"/>
        <end position="11"/>
    </location>
</feature>
<dbReference type="Proteomes" id="UP000799750">
    <property type="component" value="Unassembled WGS sequence"/>
</dbReference>
<reference evidence="2" key="1">
    <citation type="journal article" date="2020" name="Stud. Mycol.">
        <title>101 Dothideomycetes genomes: a test case for predicting lifestyles and emergence of pathogens.</title>
        <authorList>
            <person name="Haridas S."/>
            <person name="Albert R."/>
            <person name="Binder M."/>
            <person name="Bloem J."/>
            <person name="Labutti K."/>
            <person name="Salamov A."/>
            <person name="Andreopoulos B."/>
            <person name="Baker S."/>
            <person name="Barry K."/>
            <person name="Bills G."/>
            <person name="Bluhm B."/>
            <person name="Cannon C."/>
            <person name="Castanera R."/>
            <person name="Culley D."/>
            <person name="Daum C."/>
            <person name="Ezra D."/>
            <person name="Gonzalez J."/>
            <person name="Henrissat B."/>
            <person name="Kuo A."/>
            <person name="Liang C."/>
            <person name="Lipzen A."/>
            <person name="Lutzoni F."/>
            <person name="Magnuson J."/>
            <person name="Mondo S."/>
            <person name="Nolan M."/>
            <person name="Ohm R."/>
            <person name="Pangilinan J."/>
            <person name="Park H.-J."/>
            <person name="Ramirez L."/>
            <person name="Alfaro M."/>
            <person name="Sun H."/>
            <person name="Tritt A."/>
            <person name="Yoshinaga Y."/>
            <person name="Zwiers L.-H."/>
            <person name="Turgeon B."/>
            <person name="Goodwin S."/>
            <person name="Spatafora J."/>
            <person name="Crous P."/>
            <person name="Grigoriev I."/>
        </authorList>
    </citation>
    <scope>NUCLEOTIDE SEQUENCE</scope>
    <source>
        <strain evidence="2">CBS 269.34</strain>
    </source>
</reference>
<feature type="compositionally biased region" description="Gly residues" evidence="1">
    <location>
        <begin position="204"/>
        <end position="221"/>
    </location>
</feature>
<keyword evidence="3" id="KW-1185">Reference proteome</keyword>